<organism evidence="4">
    <name type="scientific">Grosmannia clavigera (strain kw1407 / UAMH 11150)</name>
    <name type="common">Blue stain fungus</name>
    <name type="synonym">Graphiocladiella clavigera</name>
    <dbReference type="NCBI Taxonomy" id="655863"/>
    <lineage>
        <taxon>Eukaryota</taxon>
        <taxon>Fungi</taxon>
        <taxon>Dikarya</taxon>
        <taxon>Ascomycota</taxon>
        <taxon>Pezizomycotina</taxon>
        <taxon>Sordariomycetes</taxon>
        <taxon>Sordariomycetidae</taxon>
        <taxon>Ophiostomatales</taxon>
        <taxon>Ophiostomataceae</taxon>
        <taxon>Leptographium</taxon>
    </lineage>
</organism>
<accession>F0X7G4</accession>
<proteinExistence type="predicted"/>
<dbReference type="PROSITE" id="PS51397">
    <property type="entry name" value="WLM"/>
    <property type="match status" value="1"/>
</dbReference>
<feature type="region of interest" description="Disordered" evidence="1">
    <location>
        <begin position="126"/>
        <end position="157"/>
    </location>
</feature>
<sequence>MATEVATPRQQMLPAPDSPVTLYIRVAFAGETHVFDLPTDAVLDDLTIACEDRWDGQEDGAASVYDWSSHKYIGPPPVGLLKGAEDHDRPLAPLLGGTARKAVALRLVAPRTSAVHALQAAQESVRRREARRQEQRRHAVRAQTTVRGGSASSGSPYTFQQLQPLAHLPHADRSIRFLQRLRDDVGIRAAMQAHRFTVGLLTEMDPRQHTTASHEGTSRTLGLNRNQGQVIELRLRTDAGDGYRDYRTVRRTLCHELAHNVHGPHDGRFWALCHQIEREVESADYHASGRTLAGDDVDRLAAYQAPIRNVAEPGEEDEDLDHTDAGGWTGGSFVLGSGSAAAATTATATSPPTSTPPRRDLVARAAEDRLRRMAEQRRHDGSTDNNNSSNGSSGTNSSR</sequence>
<dbReference type="Proteomes" id="UP000007796">
    <property type="component" value="Unassembled WGS sequence"/>
</dbReference>
<dbReference type="MEROPS" id="M80.A04"/>
<dbReference type="EMBL" id="GL629729">
    <property type="protein sequence ID" value="EFX06666.1"/>
    <property type="molecule type" value="Genomic_DNA"/>
</dbReference>
<reference evidence="3 4" key="1">
    <citation type="journal article" date="2011" name="Proc. Natl. Acad. Sci. U.S.A.">
        <title>Genome and transcriptome analyses of the mountain pine beetle-fungal symbiont Grosmannia clavigera, a lodgepole pine pathogen.</title>
        <authorList>
            <person name="DiGuistini S."/>
            <person name="Wang Y."/>
            <person name="Liao N.Y."/>
            <person name="Taylor G."/>
            <person name="Tanguay P."/>
            <person name="Feau N."/>
            <person name="Henrissat B."/>
            <person name="Chan S.K."/>
            <person name="Hesse-Orce U."/>
            <person name="Alamouti S.M."/>
            <person name="Tsui C.K.M."/>
            <person name="Docking R.T."/>
            <person name="Levasseur A."/>
            <person name="Haridas S."/>
            <person name="Robertson G."/>
            <person name="Birol I."/>
            <person name="Holt R.A."/>
            <person name="Marra M.A."/>
            <person name="Hamelin R.C."/>
            <person name="Hirst M."/>
            <person name="Jones S.J.M."/>
            <person name="Bohlmann J."/>
            <person name="Breuil C."/>
        </authorList>
    </citation>
    <scope>NUCLEOTIDE SEQUENCE [LARGE SCALE GENOMIC DNA]</scope>
    <source>
        <strain evidence="4">kw1407 / UAMH 11150</strain>
    </source>
</reference>
<evidence type="ECO:0000256" key="1">
    <source>
        <dbReference type="SAM" id="MobiDB-lite"/>
    </source>
</evidence>
<dbReference type="AlphaFoldDB" id="F0X7G4"/>
<dbReference type="STRING" id="655863.F0X7G4"/>
<dbReference type="GO" id="GO:0070628">
    <property type="term" value="F:proteasome binding"/>
    <property type="evidence" value="ECO:0007669"/>
    <property type="project" value="TreeGrafter"/>
</dbReference>
<protein>
    <submittedName>
        <fullName evidence="3">Zinc metalloproteinase</fullName>
    </submittedName>
</protein>
<dbReference type="SUPFAM" id="SSF53383">
    <property type="entry name" value="PLP-dependent transferases"/>
    <property type="match status" value="1"/>
</dbReference>
<feature type="compositionally biased region" description="Basic and acidic residues" evidence="1">
    <location>
        <begin position="357"/>
        <end position="382"/>
    </location>
</feature>
<evidence type="ECO:0000313" key="3">
    <source>
        <dbReference type="EMBL" id="EFX06666.1"/>
    </source>
</evidence>
<evidence type="ECO:0000313" key="4">
    <source>
        <dbReference type="Proteomes" id="UP000007796"/>
    </source>
</evidence>
<feature type="compositionally biased region" description="Low complexity" evidence="1">
    <location>
        <begin position="383"/>
        <end position="399"/>
    </location>
</feature>
<feature type="domain" description="WLM" evidence="2">
    <location>
        <begin position="150"/>
        <end position="371"/>
    </location>
</feature>
<feature type="compositionally biased region" description="Low complexity" evidence="1">
    <location>
        <begin position="339"/>
        <end position="352"/>
    </location>
</feature>
<dbReference type="OrthoDB" id="49605at2759"/>
<dbReference type="PANTHER" id="PTHR47795:SF1">
    <property type="entry name" value="DNA-DEPENDENT METALLOPROTEASE WSS1 HOMOLOG 2"/>
    <property type="match status" value="1"/>
</dbReference>
<feature type="compositionally biased region" description="Polar residues" evidence="1">
    <location>
        <begin position="144"/>
        <end position="157"/>
    </location>
</feature>
<evidence type="ECO:0000259" key="2">
    <source>
        <dbReference type="PROSITE" id="PS51397"/>
    </source>
</evidence>
<name>F0X7G4_GROCL</name>
<feature type="region of interest" description="Disordered" evidence="1">
    <location>
        <begin position="309"/>
        <end position="399"/>
    </location>
</feature>
<feature type="compositionally biased region" description="Basic and acidic residues" evidence="1">
    <location>
        <begin position="126"/>
        <end position="137"/>
    </location>
</feature>
<dbReference type="InParanoid" id="F0X7G4"/>
<dbReference type="InterPro" id="IPR013536">
    <property type="entry name" value="WLM_dom"/>
</dbReference>
<dbReference type="RefSeq" id="XP_014176148.1">
    <property type="nucleotide sequence ID" value="XM_014320673.1"/>
</dbReference>
<dbReference type="Pfam" id="PF08325">
    <property type="entry name" value="WLM"/>
    <property type="match status" value="1"/>
</dbReference>
<dbReference type="eggNOG" id="KOG4842">
    <property type="taxonomic scope" value="Eukaryota"/>
</dbReference>
<keyword evidence="4" id="KW-1185">Reference proteome</keyword>
<dbReference type="InterPro" id="IPR015424">
    <property type="entry name" value="PyrdxlP-dep_Trfase"/>
</dbReference>
<gene>
    <name evidence="3" type="ORF">CMQ_6987</name>
</gene>
<dbReference type="GeneID" id="25980480"/>
<dbReference type="HOGENOM" id="CLU_056790_0_0_1"/>
<dbReference type="PANTHER" id="PTHR47795">
    <property type="entry name" value="UBIQUITIN AND WLM DOMAIN-CONTAINING METALLOPROTEASE SPCC1442.07C"/>
    <property type="match status" value="1"/>
</dbReference>